<comment type="caution">
    <text evidence="1">The sequence shown here is derived from an EMBL/GenBank/DDBJ whole genome shotgun (WGS) entry which is preliminary data.</text>
</comment>
<protein>
    <submittedName>
        <fullName evidence="1">Uncharacterized protein</fullName>
    </submittedName>
</protein>
<sequence>MFDYVFVHQDNISVVLLKYKCLEGEFWNKFILNKRCYDNFLSNTYIPVKSLLTKNIRYKKTTNLPDLCYLNAFYTLMTFQKINVNYDVDTERSDECIDLTMLCCVFFFLTCRNNASIFNPSSFSGLKVNRVGGLRRSFFEIPNSFQKHREKPKKKKNKEIGNFYAKPVFDKIDFFIWLPLKFFLKC</sequence>
<evidence type="ECO:0000313" key="1">
    <source>
        <dbReference type="EMBL" id="KAF0763536.1"/>
    </source>
</evidence>
<evidence type="ECO:0000313" key="2">
    <source>
        <dbReference type="Proteomes" id="UP000478052"/>
    </source>
</evidence>
<proteinExistence type="predicted"/>
<dbReference type="EMBL" id="VUJU01001859">
    <property type="protein sequence ID" value="KAF0763536.1"/>
    <property type="molecule type" value="Genomic_DNA"/>
</dbReference>
<gene>
    <name evidence="1" type="ORF">FWK35_00012703</name>
</gene>
<dbReference type="Proteomes" id="UP000478052">
    <property type="component" value="Unassembled WGS sequence"/>
</dbReference>
<accession>A0A6G0YZZ2</accession>
<reference evidence="1 2" key="1">
    <citation type="submission" date="2019-08" db="EMBL/GenBank/DDBJ databases">
        <title>Whole genome of Aphis craccivora.</title>
        <authorList>
            <person name="Voronova N.V."/>
            <person name="Shulinski R.S."/>
            <person name="Bandarenka Y.V."/>
            <person name="Zhorov D.G."/>
            <person name="Warner D."/>
        </authorList>
    </citation>
    <scope>NUCLEOTIDE SEQUENCE [LARGE SCALE GENOMIC DNA]</scope>
    <source>
        <strain evidence="1">180601</strain>
        <tissue evidence="1">Whole Body</tissue>
    </source>
</reference>
<keyword evidence="2" id="KW-1185">Reference proteome</keyword>
<name>A0A6G0YZZ2_APHCR</name>
<organism evidence="1 2">
    <name type="scientific">Aphis craccivora</name>
    <name type="common">Cowpea aphid</name>
    <dbReference type="NCBI Taxonomy" id="307492"/>
    <lineage>
        <taxon>Eukaryota</taxon>
        <taxon>Metazoa</taxon>
        <taxon>Ecdysozoa</taxon>
        <taxon>Arthropoda</taxon>
        <taxon>Hexapoda</taxon>
        <taxon>Insecta</taxon>
        <taxon>Pterygota</taxon>
        <taxon>Neoptera</taxon>
        <taxon>Paraneoptera</taxon>
        <taxon>Hemiptera</taxon>
        <taxon>Sternorrhyncha</taxon>
        <taxon>Aphidomorpha</taxon>
        <taxon>Aphidoidea</taxon>
        <taxon>Aphididae</taxon>
        <taxon>Aphidini</taxon>
        <taxon>Aphis</taxon>
        <taxon>Aphis</taxon>
    </lineage>
</organism>
<dbReference type="AlphaFoldDB" id="A0A6G0YZZ2"/>